<evidence type="ECO:0000259" key="5">
    <source>
        <dbReference type="PROSITE" id="PS50011"/>
    </source>
</evidence>
<feature type="region of interest" description="Disordered" evidence="4">
    <location>
        <begin position="202"/>
        <end position="227"/>
    </location>
</feature>
<dbReference type="SMART" id="SM00220">
    <property type="entry name" value="S_TKc"/>
    <property type="match status" value="1"/>
</dbReference>
<dbReference type="PROSITE" id="PS50011">
    <property type="entry name" value="PROTEIN_KINASE_DOM"/>
    <property type="match status" value="1"/>
</dbReference>
<evidence type="ECO:0000256" key="3">
    <source>
        <dbReference type="PROSITE-ProRule" id="PRU10141"/>
    </source>
</evidence>
<proteinExistence type="predicted"/>
<evidence type="ECO:0000256" key="2">
    <source>
        <dbReference type="ARBA" id="ARBA00022840"/>
    </source>
</evidence>
<protein>
    <submittedName>
        <fullName evidence="6">Serine/threonine-protein kinase pakA-like</fullName>
    </submittedName>
</protein>
<sequence>MDKIKSYDELRKQLENDELTQKGFDARVKHLLCGEEAHSGGSLGTLETKEKNEKAYMDAAQVFTKAKQLIKPQVKKCQFPLRQKEKTLLKIKMSPMEWKPRTSKKPGRYQKVILEEAPPRIIVAGTEDYDELIRIAQEAFWTEKEREGSTFTLCHSDGTRWTKEQFNQEYGSVSEIPTPWKRSFYIGRREMDIICLGESSSALGNDEMEDSDMDFQPKGSRCVGRSSQPSVERYMVEVQLQGESLSLGKSSRRNASADASPDPHSERSLNGGTGTSTNSDPGAARSTSADSEGVCPQNEVFYVSSNVVTILPSLYSPRLPLVDKSLISYSEQNLLGEGTFGKVYLGSFQGTPAAIKRIPYGIAGLQDQDIQHEILVSMRLSHPNIVRLMAAAHTENTFLLANEYIHGTTLDNVLHSDNACVKLEGNDSHFVALDISMAVEYIHSKNVIHQDLKPDNILVDQFSKKAVLTDWGLANIRGTVLLQQGSRFTGGKIGPMGGTFLYMAPECLIEFEEASRSSDIWSLGATYLELFTKLKPWTVKNQKQLCSLMTKNAQPHALEHLCERYSFISMMVHYDPASRPEASSVVLSLKTVEGLDLQSRYGYKW</sequence>
<dbReference type="GO" id="GO:0005524">
    <property type="term" value="F:ATP binding"/>
    <property type="evidence" value="ECO:0007669"/>
    <property type="project" value="UniProtKB-UniRule"/>
</dbReference>
<dbReference type="InterPro" id="IPR051681">
    <property type="entry name" value="Ser/Thr_Kinases-Pseudokinases"/>
</dbReference>
<keyword evidence="6" id="KW-0418">Kinase</keyword>
<feature type="compositionally biased region" description="Polar residues" evidence="4">
    <location>
        <begin position="275"/>
        <end position="290"/>
    </location>
</feature>
<organism evidence="6 7">
    <name type="scientific">Triplophysa rosa</name>
    <name type="common">Cave loach</name>
    <dbReference type="NCBI Taxonomy" id="992332"/>
    <lineage>
        <taxon>Eukaryota</taxon>
        <taxon>Metazoa</taxon>
        <taxon>Chordata</taxon>
        <taxon>Craniata</taxon>
        <taxon>Vertebrata</taxon>
        <taxon>Euteleostomi</taxon>
        <taxon>Actinopterygii</taxon>
        <taxon>Neopterygii</taxon>
        <taxon>Teleostei</taxon>
        <taxon>Ostariophysi</taxon>
        <taxon>Cypriniformes</taxon>
        <taxon>Nemacheilidae</taxon>
        <taxon>Triplophysa</taxon>
    </lineage>
</organism>
<feature type="domain" description="Protein kinase" evidence="5">
    <location>
        <begin position="329"/>
        <end position="592"/>
    </location>
</feature>
<name>A0A9W7T4T3_TRIRA</name>
<dbReference type="InterPro" id="IPR008271">
    <property type="entry name" value="Ser/Thr_kinase_AS"/>
</dbReference>
<dbReference type="InterPro" id="IPR017441">
    <property type="entry name" value="Protein_kinase_ATP_BS"/>
</dbReference>
<feature type="region of interest" description="Disordered" evidence="4">
    <location>
        <begin position="245"/>
        <end position="292"/>
    </location>
</feature>
<dbReference type="PROSITE" id="PS00107">
    <property type="entry name" value="PROTEIN_KINASE_ATP"/>
    <property type="match status" value="1"/>
</dbReference>
<dbReference type="SUPFAM" id="SSF56112">
    <property type="entry name" value="Protein kinase-like (PK-like)"/>
    <property type="match status" value="1"/>
</dbReference>
<keyword evidence="6" id="KW-0808">Transferase</keyword>
<evidence type="ECO:0000313" key="6">
    <source>
        <dbReference type="EMBL" id="KAI7790514.1"/>
    </source>
</evidence>
<comment type="caution">
    <text evidence="6">The sequence shown here is derived from an EMBL/GenBank/DDBJ whole genome shotgun (WGS) entry which is preliminary data.</text>
</comment>
<evidence type="ECO:0000256" key="1">
    <source>
        <dbReference type="ARBA" id="ARBA00022741"/>
    </source>
</evidence>
<dbReference type="PANTHER" id="PTHR44329">
    <property type="entry name" value="SERINE/THREONINE-PROTEIN KINASE TNNI3K-RELATED"/>
    <property type="match status" value="1"/>
</dbReference>
<evidence type="ECO:0000256" key="4">
    <source>
        <dbReference type="SAM" id="MobiDB-lite"/>
    </source>
</evidence>
<evidence type="ECO:0000313" key="7">
    <source>
        <dbReference type="Proteomes" id="UP001059041"/>
    </source>
</evidence>
<dbReference type="PANTHER" id="PTHR44329:SF214">
    <property type="entry name" value="PROTEIN KINASE DOMAIN-CONTAINING PROTEIN"/>
    <property type="match status" value="1"/>
</dbReference>
<gene>
    <name evidence="6" type="ORF">IRJ41_006649</name>
</gene>
<dbReference type="EMBL" id="JAFHDT010000095">
    <property type="protein sequence ID" value="KAI7790514.1"/>
    <property type="molecule type" value="Genomic_DNA"/>
</dbReference>
<dbReference type="PROSITE" id="PS00108">
    <property type="entry name" value="PROTEIN_KINASE_ST"/>
    <property type="match status" value="1"/>
</dbReference>
<dbReference type="InterPro" id="IPR000719">
    <property type="entry name" value="Prot_kinase_dom"/>
</dbReference>
<keyword evidence="7" id="KW-1185">Reference proteome</keyword>
<accession>A0A9W7T4T3</accession>
<feature type="binding site" evidence="3">
    <location>
        <position position="356"/>
    </location>
    <ligand>
        <name>ATP</name>
        <dbReference type="ChEBI" id="CHEBI:30616"/>
    </ligand>
</feature>
<keyword evidence="1 3" id="KW-0547">Nucleotide-binding</keyword>
<dbReference type="AlphaFoldDB" id="A0A9W7T4T3"/>
<dbReference type="Proteomes" id="UP001059041">
    <property type="component" value="Unassembled WGS sequence"/>
</dbReference>
<dbReference type="Gene3D" id="1.10.510.10">
    <property type="entry name" value="Transferase(Phosphotransferase) domain 1"/>
    <property type="match status" value="1"/>
</dbReference>
<keyword evidence="2 3" id="KW-0067">ATP-binding</keyword>
<dbReference type="Pfam" id="PF00069">
    <property type="entry name" value="Pkinase"/>
    <property type="match status" value="1"/>
</dbReference>
<reference evidence="6" key="1">
    <citation type="submission" date="2021-02" db="EMBL/GenBank/DDBJ databases">
        <title>Comparative genomics reveals that relaxation of natural selection precedes convergent phenotypic evolution of cavefish.</title>
        <authorList>
            <person name="Peng Z."/>
        </authorList>
    </citation>
    <scope>NUCLEOTIDE SEQUENCE</scope>
    <source>
        <tissue evidence="6">Muscle</tissue>
    </source>
</reference>
<dbReference type="InterPro" id="IPR011009">
    <property type="entry name" value="Kinase-like_dom_sf"/>
</dbReference>
<dbReference type="GO" id="GO:0004674">
    <property type="term" value="F:protein serine/threonine kinase activity"/>
    <property type="evidence" value="ECO:0007669"/>
    <property type="project" value="TreeGrafter"/>
</dbReference>